<keyword evidence="2" id="KW-0680">Restriction system</keyword>
<evidence type="ECO:0000313" key="6">
    <source>
        <dbReference type="EMBL" id="WEA14575.1"/>
    </source>
</evidence>
<organism evidence="6 7">
    <name type="scientific">Lactococcus garvieae</name>
    <dbReference type="NCBI Taxonomy" id="1363"/>
    <lineage>
        <taxon>Bacteria</taxon>
        <taxon>Bacillati</taxon>
        <taxon>Bacillota</taxon>
        <taxon>Bacilli</taxon>
        <taxon>Lactobacillales</taxon>
        <taxon>Streptococcaceae</taxon>
        <taxon>Lactococcus</taxon>
    </lineage>
</organism>
<keyword evidence="6" id="KW-0540">Nuclease</keyword>
<dbReference type="Pfam" id="PF01420">
    <property type="entry name" value="Methylase_S"/>
    <property type="match status" value="1"/>
</dbReference>
<dbReference type="Gene3D" id="3.90.220.20">
    <property type="entry name" value="DNA methylase specificity domains"/>
    <property type="match status" value="2"/>
</dbReference>
<dbReference type="PANTHER" id="PTHR43140:SF1">
    <property type="entry name" value="TYPE I RESTRICTION ENZYME ECOKI SPECIFICITY SUBUNIT"/>
    <property type="match status" value="1"/>
</dbReference>
<dbReference type="GO" id="GO:0004519">
    <property type="term" value="F:endonuclease activity"/>
    <property type="evidence" value="ECO:0007669"/>
    <property type="project" value="UniProtKB-KW"/>
</dbReference>
<dbReference type="Proteomes" id="UP001217324">
    <property type="component" value="Chromosome"/>
</dbReference>
<dbReference type="EMBL" id="CP118627">
    <property type="protein sequence ID" value="WEA14575.1"/>
    <property type="molecule type" value="Genomic_DNA"/>
</dbReference>
<keyword evidence="6" id="KW-0255">Endonuclease</keyword>
<evidence type="ECO:0000256" key="2">
    <source>
        <dbReference type="ARBA" id="ARBA00022747"/>
    </source>
</evidence>
<comment type="subunit">
    <text evidence="4">The methyltransferase is composed of M and S polypeptides.</text>
</comment>
<proteinExistence type="inferred from homology"/>
<keyword evidence="3" id="KW-0238">DNA-binding</keyword>
<dbReference type="GO" id="GO:0016787">
    <property type="term" value="F:hydrolase activity"/>
    <property type="evidence" value="ECO:0007669"/>
    <property type="project" value="UniProtKB-KW"/>
</dbReference>
<comment type="similarity">
    <text evidence="1">Belongs to the type-I restriction system S methylase family.</text>
</comment>
<sequence length="257" mass="29321">MELLNLIQGTDVDWKELNDCVSIITAPSKLTKKFYQESGTIPIVDQGEKFVAGYTDGDYKTVRADEYVIFGDHSEHIKFIDFEFIQGADGLKILKAKGEILPKYLYHTFKNFYQKEQSYKRHWSSAKETKIPIPSLEIQQKVVEILDKMTDYVTELTAELTLRQKQYSYYRDQLLTFDLEDSPLSDSGESLTVRWMMLGEIATIIAGGDLPENYSKGQTEPSSEFPYPIYSNGTGVQSLYGFTDDFRVDSEAITISA</sequence>
<accession>A0AAX3NEY1</accession>
<dbReference type="InterPro" id="IPR044946">
    <property type="entry name" value="Restrct_endonuc_typeI_TRD_sf"/>
</dbReference>
<dbReference type="AlphaFoldDB" id="A0AAX3NEY1"/>
<dbReference type="REBASE" id="694239">
    <property type="entry name" value="S3.LgaPa2ORF3430P"/>
</dbReference>
<dbReference type="PANTHER" id="PTHR43140">
    <property type="entry name" value="TYPE-1 RESTRICTION ENZYME ECOKI SPECIFICITY PROTEIN"/>
    <property type="match status" value="1"/>
</dbReference>
<feature type="domain" description="Type I restriction modification DNA specificity" evidence="5">
    <location>
        <begin position="13"/>
        <end position="160"/>
    </location>
</feature>
<name>A0AAX3NEY1_9LACT</name>
<dbReference type="EC" id="3.1.21.-" evidence="6"/>
<dbReference type="InterPro" id="IPR000055">
    <property type="entry name" value="Restrct_endonuc_typeI_TRD"/>
</dbReference>
<dbReference type="SUPFAM" id="SSF116734">
    <property type="entry name" value="DNA methylase specificity domain"/>
    <property type="match status" value="1"/>
</dbReference>
<evidence type="ECO:0000256" key="1">
    <source>
        <dbReference type="ARBA" id="ARBA00010923"/>
    </source>
</evidence>
<evidence type="ECO:0000256" key="3">
    <source>
        <dbReference type="ARBA" id="ARBA00023125"/>
    </source>
</evidence>
<reference evidence="6" key="1">
    <citation type="submission" date="2023-02" db="EMBL/GenBank/DDBJ databases">
        <title>Comparative genomics and fermentation flavor characterization of five lactic acid bacteria reveal flavor biosynthesis metabolic pathways in fermented muskmelon puree.</title>
        <authorList>
            <person name="Yuan L."/>
            <person name="Li M."/>
            <person name="Xu X."/>
            <person name="Lao F."/>
            <person name="Wu J."/>
        </authorList>
    </citation>
    <scope>NUCLEOTIDE SEQUENCE</scope>
    <source>
        <strain evidence="6">Pa-2</strain>
    </source>
</reference>
<dbReference type="GO" id="GO:0009307">
    <property type="term" value="P:DNA restriction-modification system"/>
    <property type="evidence" value="ECO:0007669"/>
    <property type="project" value="UniProtKB-KW"/>
</dbReference>
<dbReference type="GO" id="GO:0003677">
    <property type="term" value="F:DNA binding"/>
    <property type="evidence" value="ECO:0007669"/>
    <property type="project" value="UniProtKB-KW"/>
</dbReference>
<evidence type="ECO:0000256" key="4">
    <source>
        <dbReference type="ARBA" id="ARBA00038652"/>
    </source>
</evidence>
<protein>
    <submittedName>
        <fullName evidence="6">Restriction endonuclease subunit S</fullName>
        <ecNumber evidence="6">3.1.21.-</ecNumber>
    </submittedName>
</protein>
<gene>
    <name evidence="6" type="ORF">PWF74_03455</name>
</gene>
<evidence type="ECO:0000259" key="5">
    <source>
        <dbReference type="Pfam" id="PF01420"/>
    </source>
</evidence>
<dbReference type="InterPro" id="IPR051212">
    <property type="entry name" value="Type-I_RE_S_subunit"/>
</dbReference>
<keyword evidence="6" id="KW-0378">Hydrolase</keyword>
<dbReference type="RefSeq" id="WP_274978429.1">
    <property type="nucleotide sequence ID" value="NZ_CP118627.1"/>
</dbReference>
<evidence type="ECO:0000313" key="7">
    <source>
        <dbReference type="Proteomes" id="UP001217324"/>
    </source>
</evidence>